<dbReference type="SUPFAM" id="SSF52200">
    <property type="entry name" value="Toll/Interleukin receptor TIR domain"/>
    <property type="match status" value="1"/>
</dbReference>
<dbReference type="EC" id="3.2.2.6" evidence="1"/>
<accession>A0A8K0MSH0</accession>
<evidence type="ECO:0000259" key="5">
    <source>
        <dbReference type="SMART" id="SM00255"/>
    </source>
</evidence>
<dbReference type="Pfam" id="PF01582">
    <property type="entry name" value="TIR"/>
    <property type="match status" value="1"/>
</dbReference>
<dbReference type="AlphaFoldDB" id="A0A8K0MSH0"/>
<evidence type="ECO:0000256" key="1">
    <source>
        <dbReference type="ARBA" id="ARBA00011982"/>
    </source>
</evidence>
<sequence>MTIEMKCKANKIDMVFYLGFRRLKAEEQRAAEEERRGGERVYHVLYIYDWKTEDQMVVEEEDNNGGNGYFSLRLFSTYCVYASSRWCLDELVRILQCMKDLNKIVLPIFYHVDPSDERKQIGSVGEAFQRHEHVFSHNLQKVKTWRAAFSEVGNLAGYHLQDG</sequence>
<evidence type="ECO:0000313" key="6">
    <source>
        <dbReference type="EMBL" id="KAF3457251.1"/>
    </source>
</evidence>
<keyword evidence="3" id="KW-0520">NAD</keyword>
<evidence type="ECO:0000313" key="7">
    <source>
        <dbReference type="Proteomes" id="UP000796880"/>
    </source>
</evidence>
<dbReference type="OrthoDB" id="6160824at2759"/>
<dbReference type="SMART" id="SM00255">
    <property type="entry name" value="TIR"/>
    <property type="match status" value="1"/>
</dbReference>
<dbReference type="GO" id="GO:0061809">
    <property type="term" value="F:NAD+ nucleosidase activity, cyclic ADP-ribose generating"/>
    <property type="evidence" value="ECO:0007669"/>
    <property type="project" value="UniProtKB-EC"/>
</dbReference>
<comment type="catalytic activity">
    <reaction evidence="4">
        <text>NAD(+) + H2O = ADP-D-ribose + nicotinamide + H(+)</text>
        <dbReference type="Rhea" id="RHEA:16301"/>
        <dbReference type="ChEBI" id="CHEBI:15377"/>
        <dbReference type="ChEBI" id="CHEBI:15378"/>
        <dbReference type="ChEBI" id="CHEBI:17154"/>
        <dbReference type="ChEBI" id="CHEBI:57540"/>
        <dbReference type="ChEBI" id="CHEBI:57967"/>
        <dbReference type="EC" id="3.2.2.6"/>
    </reaction>
    <physiologicalReaction direction="left-to-right" evidence="4">
        <dbReference type="Rhea" id="RHEA:16302"/>
    </physiologicalReaction>
</comment>
<dbReference type="PANTHER" id="PTHR32009:SF39">
    <property type="entry name" value="TIR DOMAIN-CONTAINING PROTEIN"/>
    <property type="match status" value="1"/>
</dbReference>
<dbReference type="PANTHER" id="PTHR32009">
    <property type="entry name" value="TMV RESISTANCE PROTEIN N-LIKE"/>
    <property type="match status" value="1"/>
</dbReference>
<dbReference type="EMBL" id="VOIH02000001">
    <property type="protein sequence ID" value="KAF3457251.1"/>
    <property type="molecule type" value="Genomic_DNA"/>
</dbReference>
<evidence type="ECO:0000256" key="3">
    <source>
        <dbReference type="ARBA" id="ARBA00023027"/>
    </source>
</evidence>
<organism evidence="6 7">
    <name type="scientific">Rhamnella rubrinervis</name>
    <dbReference type="NCBI Taxonomy" id="2594499"/>
    <lineage>
        <taxon>Eukaryota</taxon>
        <taxon>Viridiplantae</taxon>
        <taxon>Streptophyta</taxon>
        <taxon>Embryophyta</taxon>
        <taxon>Tracheophyta</taxon>
        <taxon>Spermatophyta</taxon>
        <taxon>Magnoliopsida</taxon>
        <taxon>eudicotyledons</taxon>
        <taxon>Gunneridae</taxon>
        <taxon>Pentapetalae</taxon>
        <taxon>rosids</taxon>
        <taxon>fabids</taxon>
        <taxon>Rosales</taxon>
        <taxon>Rhamnaceae</taxon>
        <taxon>rhamnoid group</taxon>
        <taxon>Rhamneae</taxon>
        <taxon>Rhamnella</taxon>
    </lineage>
</organism>
<dbReference type="GO" id="GO:0007165">
    <property type="term" value="P:signal transduction"/>
    <property type="evidence" value="ECO:0007669"/>
    <property type="project" value="InterPro"/>
</dbReference>
<dbReference type="Proteomes" id="UP000796880">
    <property type="component" value="Unassembled WGS sequence"/>
</dbReference>
<gene>
    <name evidence="6" type="ORF">FNV43_RR01908</name>
</gene>
<protein>
    <recommendedName>
        <fullName evidence="1">ADP-ribosyl cyclase/cyclic ADP-ribose hydrolase</fullName>
        <ecNumber evidence="1">3.2.2.6</ecNumber>
    </recommendedName>
</protein>
<feature type="domain" description="TIR" evidence="5">
    <location>
        <begin position="13"/>
        <end position="155"/>
    </location>
</feature>
<dbReference type="Gene3D" id="3.40.50.10140">
    <property type="entry name" value="Toll/interleukin-1 receptor homology (TIR) domain"/>
    <property type="match status" value="1"/>
</dbReference>
<comment type="caution">
    <text evidence="6">The sequence shown here is derived from an EMBL/GenBank/DDBJ whole genome shotgun (WGS) entry which is preliminary data.</text>
</comment>
<reference evidence="6" key="1">
    <citation type="submission" date="2020-03" db="EMBL/GenBank/DDBJ databases">
        <title>A high-quality chromosome-level genome assembly of a woody plant with both climbing and erect habits, Rhamnella rubrinervis.</title>
        <authorList>
            <person name="Lu Z."/>
            <person name="Yang Y."/>
            <person name="Zhu X."/>
            <person name="Sun Y."/>
        </authorList>
    </citation>
    <scope>NUCLEOTIDE SEQUENCE</scope>
    <source>
        <strain evidence="6">BYM</strain>
        <tissue evidence="6">Leaf</tissue>
    </source>
</reference>
<keyword evidence="7" id="KW-1185">Reference proteome</keyword>
<name>A0A8K0MSH0_9ROSA</name>
<dbReference type="InterPro" id="IPR035897">
    <property type="entry name" value="Toll_tir_struct_dom_sf"/>
</dbReference>
<dbReference type="InterPro" id="IPR000157">
    <property type="entry name" value="TIR_dom"/>
</dbReference>
<keyword evidence="2" id="KW-0378">Hydrolase</keyword>
<evidence type="ECO:0000256" key="2">
    <source>
        <dbReference type="ARBA" id="ARBA00022801"/>
    </source>
</evidence>
<evidence type="ECO:0000256" key="4">
    <source>
        <dbReference type="ARBA" id="ARBA00047304"/>
    </source>
</evidence>
<proteinExistence type="predicted"/>